<dbReference type="OrthoDB" id="3576544at2"/>
<proteinExistence type="predicted"/>
<comment type="caution">
    <text evidence="2">The sequence shown here is derived from an EMBL/GenBank/DDBJ whole genome shotgun (WGS) entry which is preliminary data.</text>
</comment>
<accession>A0A4Q7U9N9</accession>
<evidence type="ECO:0000313" key="2">
    <source>
        <dbReference type="EMBL" id="RZT75470.1"/>
    </source>
</evidence>
<feature type="region of interest" description="Disordered" evidence="1">
    <location>
        <begin position="1"/>
        <end position="30"/>
    </location>
</feature>
<organism evidence="2 3">
    <name type="scientific">Pseudonocardia sediminis</name>
    <dbReference type="NCBI Taxonomy" id="1397368"/>
    <lineage>
        <taxon>Bacteria</taxon>
        <taxon>Bacillati</taxon>
        <taxon>Actinomycetota</taxon>
        <taxon>Actinomycetes</taxon>
        <taxon>Pseudonocardiales</taxon>
        <taxon>Pseudonocardiaceae</taxon>
        <taxon>Pseudonocardia</taxon>
    </lineage>
</organism>
<evidence type="ECO:0000313" key="3">
    <source>
        <dbReference type="Proteomes" id="UP000291591"/>
    </source>
</evidence>
<keyword evidence="3" id="KW-1185">Reference proteome</keyword>
<evidence type="ECO:0000256" key="1">
    <source>
        <dbReference type="SAM" id="MobiDB-lite"/>
    </source>
</evidence>
<dbReference type="EMBL" id="SHKL01000002">
    <property type="protein sequence ID" value="RZT75470.1"/>
    <property type="molecule type" value="Genomic_DNA"/>
</dbReference>
<name>A0A4Q7U9N9_PSEST</name>
<gene>
    <name evidence="2" type="ORF">EV383_6210</name>
</gene>
<reference evidence="2 3" key="1">
    <citation type="submission" date="2019-02" db="EMBL/GenBank/DDBJ databases">
        <title>Sequencing the genomes of 1000 actinobacteria strains.</title>
        <authorList>
            <person name="Klenk H.-P."/>
        </authorList>
    </citation>
    <scope>NUCLEOTIDE SEQUENCE [LARGE SCALE GENOMIC DNA]</scope>
    <source>
        <strain evidence="2 3">DSM 45779</strain>
    </source>
</reference>
<sequence>MGFLQRRRAPAPSPRPPGGAPASGEGPGITRITWQPEERSGWARLPERPVHLLHLAGWCRDPALAAWAHDPITRRSPGGQHWQDIDAWWIDTGSLLSIRARRRLVPDGTTTDGRPRLRAGSSPWTVQLAAHQLTGPAPTVQRWSRPPQTGEGLATGLDIRTTTAAIGLLPQAVQHVVGRPTGQGAIRTSPPTGGYSDQVYAHRRSDSELIAVAAIRQAGAFPDPDAAIDAADWHVTTYRARIDPPARHTLGPG</sequence>
<dbReference type="AlphaFoldDB" id="A0A4Q7U9N9"/>
<protein>
    <submittedName>
        <fullName evidence="2">Uncharacterized protein</fullName>
    </submittedName>
</protein>
<dbReference type="Proteomes" id="UP000291591">
    <property type="component" value="Unassembled WGS sequence"/>
</dbReference>
<dbReference type="RefSeq" id="WP_130295337.1">
    <property type="nucleotide sequence ID" value="NZ_SHKL01000002.1"/>
</dbReference>